<dbReference type="eggNOG" id="COG0613">
    <property type="taxonomic scope" value="Bacteria"/>
</dbReference>
<proteinExistence type="predicted"/>
<sequence length="313" mass="36020">MITWLNAQLHNHTVHSDGKDTVEQMVDKLSARGAQILAITDHNAVSGIPAFLKRCKEKNIIGIRGNEISSYYGHIAALGLEEYIDWRYYQIDNPEQVFDDIHKRNALCGYAHPIRIGYPIVPSCAWMYTISDYSKIDYFEILNTGDWSRSRNDMVIEDWLKRLREGFLHLGAISALDYHARPFHGHEYVTYLGLDLSASDLEKEAMTAIKRQRIIVCKDQFIDIYALDSNGNRYIPGDCIPNEKVSLHIEIPREYDAQRYIVTLDDQIGKKIIDDFSGILEIDDFSEFLVVSVYRDTVDFFNLLAISNPFKTL</sequence>
<comment type="caution">
    <text evidence="2">The sequence shown here is derived from an EMBL/GenBank/DDBJ whole genome shotgun (WGS) entry which is preliminary data.</text>
</comment>
<dbReference type="GO" id="GO:0004534">
    <property type="term" value="F:5'-3' RNA exonuclease activity"/>
    <property type="evidence" value="ECO:0007669"/>
    <property type="project" value="TreeGrafter"/>
</dbReference>
<dbReference type="GO" id="GO:0035312">
    <property type="term" value="F:5'-3' DNA exonuclease activity"/>
    <property type="evidence" value="ECO:0007669"/>
    <property type="project" value="TreeGrafter"/>
</dbReference>
<dbReference type="Gene3D" id="3.20.20.140">
    <property type="entry name" value="Metal-dependent hydrolases"/>
    <property type="match status" value="1"/>
</dbReference>
<feature type="domain" description="Polymerase/histidinol phosphatase N-terminal" evidence="1">
    <location>
        <begin position="7"/>
        <end position="72"/>
    </location>
</feature>
<keyword evidence="5" id="KW-1185">Reference proteome</keyword>
<dbReference type="Proteomes" id="UP000016412">
    <property type="component" value="Unassembled WGS sequence"/>
</dbReference>
<dbReference type="PANTHER" id="PTHR42924:SF3">
    <property type="entry name" value="POLYMERASE_HISTIDINOL PHOSPHATASE N-TERMINAL DOMAIN-CONTAINING PROTEIN"/>
    <property type="match status" value="1"/>
</dbReference>
<dbReference type="EMBL" id="AVQI01000079">
    <property type="protein sequence ID" value="ERJ98911.1"/>
    <property type="molecule type" value="Genomic_DNA"/>
</dbReference>
<dbReference type="InterPro" id="IPR003141">
    <property type="entry name" value="Pol/His_phosphatase_N"/>
</dbReference>
<evidence type="ECO:0000313" key="5">
    <source>
        <dbReference type="Proteomes" id="UP000016646"/>
    </source>
</evidence>
<dbReference type="RefSeq" id="WP_021331616.1">
    <property type="nucleotide sequence ID" value="NZ_AUZJ01000071.1"/>
</dbReference>
<dbReference type="EC" id="3.1.3.-" evidence="2"/>
<dbReference type="InterPro" id="IPR016195">
    <property type="entry name" value="Pol/histidinol_Pase-like"/>
</dbReference>
<dbReference type="PANTHER" id="PTHR42924">
    <property type="entry name" value="EXONUCLEASE"/>
    <property type="match status" value="1"/>
</dbReference>
<dbReference type="Pfam" id="PF02811">
    <property type="entry name" value="PHP"/>
    <property type="match status" value="1"/>
</dbReference>
<evidence type="ECO:0000313" key="2">
    <source>
        <dbReference type="EMBL" id="ERF59405.1"/>
    </source>
</evidence>
<dbReference type="EMBL" id="AUZJ01000071">
    <property type="protein sequence ID" value="ERF59405.1"/>
    <property type="molecule type" value="Genomic_DNA"/>
</dbReference>
<organism evidence="2 4">
    <name type="scientific">Treponema socranskii subsp. socranskii VPI DR56BR1116 = ATCC 35536</name>
    <dbReference type="NCBI Taxonomy" id="1125725"/>
    <lineage>
        <taxon>Bacteria</taxon>
        <taxon>Pseudomonadati</taxon>
        <taxon>Spirochaetota</taxon>
        <taxon>Spirochaetia</taxon>
        <taxon>Spirochaetales</taxon>
        <taxon>Treponemataceae</taxon>
        <taxon>Treponema</taxon>
    </lineage>
</organism>
<dbReference type="AlphaFoldDB" id="U1GMY9"/>
<name>U1GMY9_TRESO</name>
<evidence type="ECO:0000313" key="3">
    <source>
        <dbReference type="EMBL" id="ERJ98911.1"/>
    </source>
</evidence>
<dbReference type="SUPFAM" id="SSF89550">
    <property type="entry name" value="PHP domain-like"/>
    <property type="match status" value="1"/>
</dbReference>
<dbReference type="SMART" id="SM00481">
    <property type="entry name" value="POLIIIAc"/>
    <property type="match status" value="1"/>
</dbReference>
<dbReference type="STRING" id="1125725.HMPREF1325_0906"/>
<gene>
    <name evidence="3" type="ORF">HMPREF0860_1891</name>
    <name evidence="2" type="ORF">HMPREF1325_0906</name>
</gene>
<evidence type="ECO:0000259" key="1">
    <source>
        <dbReference type="SMART" id="SM00481"/>
    </source>
</evidence>
<dbReference type="InterPro" id="IPR004013">
    <property type="entry name" value="PHP_dom"/>
</dbReference>
<dbReference type="Proteomes" id="UP000016646">
    <property type="component" value="Unassembled WGS sequence"/>
</dbReference>
<reference evidence="4 5" key="1">
    <citation type="submission" date="2013-08" db="EMBL/GenBank/DDBJ databases">
        <authorList>
            <person name="Durkin A.S."/>
            <person name="Haft D.R."/>
            <person name="McCorrison J."/>
            <person name="Torralba M."/>
            <person name="Gillis M."/>
            <person name="Haft D.H."/>
            <person name="Methe B."/>
            <person name="Sutton G."/>
            <person name="Nelson K.E."/>
        </authorList>
    </citation>
    <scope>NUCLEOTIDE SEQUENCE [LARGE SCALE GENOMIC DNA]</scope>
    <source>
        <strain evidence="3 5">ATCC 35536</strain>
        <strain evidence="2 4">VPI DR56BR1116</strain>
    </source>
</reference>
<keyword evidence="2" id="KW-0378">Hydrolase</keyword>
<dbReference type="InterPro" id="IPR052018">
    <property type="entry name" value="PHP_domain"/>
</dbReference>
<dbReference type="PATRIC" id="fig|1125725.3.peg.2658"/>
<accession>U1GMY9</accession>
<dbReference type="OrthoDB" id="9804333at2"/>
<dbReference type="NCBIfam" id="NF038032">
    <property type="entry name" value="CehA_McbA_metalo"/>
    <property type="match status" value="1"/>
</dbReference>
<evidence type="ECO:0000313" key="4">
    <source>
        <dbReference type="Proteomes" id="UP000016412"/>
    </source>
</evidence>
<protein>
    <submittedName>
        <fullName evidence="2">PHP domain protein</fullName>
        <ecNumber evidence="2">3.1.3.-</ecNumber>
    </submittedName>
</protein>